<feature type="transmembrane region" description="Helical" evidence="2">
    <location>
        <begin position="6"/>
        <end position="29"/>
    </location>
</feature>
<dbReference type="RefSeq" id="WP_074645175.1">
    <property type="nucleotide sequence ID" value="NZ_FOFU01000011.1"/>
</dbReference>
<proteinExistence type="predicted"/>
<accession>A0A1H9IZI3</accession>
<keyword evidence="4" id="KW-1185">Reference proteome</keyword>
<keyword evidence="2" id="KW-0812">Transmembrane</keyword>
<evidence type="ECO:0000256" key="1">
    <source>
        <dbReference type="SAM" id="MobiDB-lite"/>
    </source>
</evidence>
<feature type="transmembrane region" description="Helical" evidence="2">
    <location>
        <begin position="137"/>
        <end position="160"/>
    </location>
</feature>
<feature type="region of interest" description="Disordered" evidence="1">
    <location>
        <begin position="172"/>
        <end position="261"/>
    </location>
</feature>
<evidence type="ECO:0000313" key="4">
    <source>
        <dbReference type="Proteomes" id="UP000182360"/>
    </source>
</evidence>
<reference evidence="3 4" key="1">
    <citation type="submission" date="2016-10" db="EMBL/GenBank/DDBJ databases">
        <authorList>
            <person name="de Groot N.N."/>
        </authorList>
    </citation>
    <scope>NUCLEOTIDE SEQUENCE [LARGE SCALE GENOMIC DNA]</scope>
    <source>
        <strain evidence="3 4">B25</strain>
    </source>
</reference>
<dbReference type="AlphaFoldDB" id="A0A1H9IZI3"/>
<evidence type="ECO:0000256" key="2">
    <source>
        <dbReference type="SAM" id="Phobius"/>
    </source>
</evidence>
<gene>
    <name evidence="3" type="ORF">SAMN04487977_11110</name>
</gene>
<evidence type="ECO:0000313" key="3">
    <source>
        <dbReference type="EMBL" id="SEQ80010.1"/>
    </source>
</evidence>
<protein>
    <submittedName>
        <fullName evidence="3">GGDEF domain-containing protein, diguanylate cyclase (C-di-GMP synthetase) or its enzymatically inactive variants</fullName>
    </submittedName>
</protein>
<sequence length="450" mass="51275">MKNRFIVIYTIFAAAVFIFAMSFFGYNLFNEYTKNLKTSELRFTELANDIRTLSYAQDENTPAYSQGIKKAIGEASDFSYIHVRRNNETVILYPTGKSKEETISRLTKTFSTNLNVNKQNITIESNIYLIRPDSIFYYARISFLLILIITIITIIMIIYLNITETNSNVSEIEEDIEDDSEENEIEDNEDFSETEIETESENEINTADKATESEPVEKKSEPETPAEIKNDSKEQPVESEPVKTEAPEPEEERSSEVTPEEVQAIFSEPLTDAQTEMAKLPIDEIEPSPAGLFDPETGIGWESYLMTRLDNEIDRATASEIDLSLFIIKLANIEKTSEEFKNVCNYLSIQFQFKDLLFEYKEDCIVAIKISMSVDEALALADKLYSDISNIVNNKDSRIGISSRSIRMVGGDRLLLEAEQSIEHSDADSPVIAFRVDSEKYRKLMEQNQA</sequence>
<dbReference type="OrthoDB" id="358039at2"/>
<dbReference type="Proteomes" id="UP000182360">
    <property type="component" value="Unassembled WGS sequence"/>
</dbReference>
<keyword evidence="2" id="KW-1133">Transmembrane helix</keyword>
<dbReference type="EMBL" id="FOFU01000011">
    <property type="protein sequence ID" value="SEQ80010.1"/>
    <property type="molecule type" value="Genomic_DNA"/>
</dbReference>
<feature type="compositionally biased region" description="Basic and acidic residues" evidence="1">
    <location>
        <begin position="209"/>
        <end position="246"/>
    </location>
</feature>
<organism evidence="3 4">
    <name type="scientific">Treponema bryantii</name>
    <dbReference type="NCBI Taxonomy" id="163"/>
    <lineage>
        <taxon>Bacteria</taxon>
        <taxon>Pseudomonadati</taxon>
        <taxon>Spirochaetota</taxon>
        <taxon>Spirochaetia</taxon>
        <taxon>Spirochaetales</taxon>
        <taxon>Treponemataceae</taxon>
        <taxon>Treponema</taxon>
    </lineage>
</organism>
<keyword evidence="2" id="KW-0472">Membrane</keyword>
<feature type="compositionally biased region" description="Acidic residues" evidence="1">
    <location>
        <begin position="172"/>
        <end position="202"/>
    </location>
</feature>
<name>A0A1H9IZI3_9SPIR</name>